<dbReference type="Proteomes" id="UP000010408">
    <property type="component" value="Unassembled WGS sequence"/>
</dbReference>
<evidence type="ECO:0000313" key="3">
    <source>
        <dbReference type="Proteomes" id="UP000010408"/>
    </source>
</evidence>
<name>L1NG29_9PORP</name>
<dbReference type="EMBL" id="AMEQ01000018">
    <property type="protein sequence ID" value="EKY02245.1"/>
    <property type="molecule type" value="Genomic_DNA"/>
</dbReference>
<protein>
    <recommendedName>
        <fullName evidence="1">Outer membrane protein beta-barrel domain-containing protein</fullName>
    </recommendedName>
</protein>
<sequence>MPPITQTKSNKMKKLFAMVVLLLSTLGLGAQSLGIKGGLGYSTLNGGQMSGADIKGRGTYYAGAFVEFPITFFLTLQPEVIYSEQGAKWEATYLGQKASLQLKTSYINIPAMAKLKLGLLSVMAGPQLGFLVGTPTQEISVGNSSVKLNKDTFAAIDFGIAAGVELLLIKGVFIDLRYTHGLINTLDRNNSSLKQLQISNKNNFKNAMLTLGVGLKI</sequence>
<evidence type="ECO:0000259" key="1">
    <source>
        <dbReference type="Pfam" id="PF13568"/>
    </source>
</evidence>
<evidence type="ECO:0000313" key="2">
    <source>
        <dbReference type="EMBL" id="EKY02245.1"/>
    </source>
</evidence>
<dbReference type="InterPro" id="IPR025665">
    <property type="entry name" value="Beta-barrel_OMP_2"/>
</dbReference>
<proteinExistence type="predicted"/>
<gene>
    <name evidence="2" type="ORF">HMPREF9134_00634</name>
</gene>
<dbReference type="eggNOG" id="COG3637">
    <property type="taxonomic scope" value="Bacteria"/>
</dbReference>
<accession>L1NG29</accession>
<reference evidence="2 3" key="1">
    <citation type="submission" date="2012-05" db="EMBL/GenBank/DDBJ databases">
        <authorList>
            <person name="Weinstock G."/>
            <person name="Sodergren E."/>
            <person name="Lobos E.A."/>
            <person name="Fulton L."/>
            <person name="Fulton R."/>
            <person name="Courtney L."/>
            <person name="Fronick C."/>
            <person name="O'Laughlin M."/>
            <person name="Godfrey J."/>
            <person name="Wilson R.M."/>
            <person name="Miner T."/>
            <person name="Farmer C."/>
            <person name="Delehaunty K."/>
            <person name="Cordes M."/>
            <person name="Minx P."/>
            <person name="Tomlinson C."/>
            <person name="Chen J."/>
            <person name="Wollam A."/>
            <person name="Pepin K.H."/>
            <person name="Bhonagiri V."/>
            <person name="Zhang X."/>
            <person name="Suruliraj S."/>
            <person name="Warren W."/>
            <person name="Mitreva M."/>
            <person name="Mardis E.R."/>
            <person name="Wilson R.K."/>
        </authorList>
    </citation>
    <scope>NUCLEOTIDE SEQUENCE [LARGE SCALE GENOMIC DNA]</scope>
    <source>
        <strain evidence="2 3">F0037</strain>
    </source>
</reference>
<dbReference type="Pfam" id="PF13568">
    <property type="entry name" value="OMP_b-brl_2"/>
    <property type="match status" value="1"/>
</dbReference>
<dbReference type="AlphaFoldDB" id="L1NG29"/>
<feature type="domain" description="Outer membrane protein beta-barrel" evidence="1">
    <location>
        <begin position="33"/>
        <end position="186"/>
    </location>
</feature>
<dbReference type="HOGENOM" id="CLU_082049_4_1_10"/>
<organism evidence="2 3">
    <name type="scientific">Porphyromonas catoniae F0037</name>
    <dbReference type="NCBI Taxonomy" id="1127696"/>
    <lineage>
        <taxon>Bacteria</taxon>
        <taxon>Pseudomonadati</taxon>
        <taxon>Bacteroidota</taxon>
        <taxon>Bacteroidia</taxon>
        <taxon>Bacteroidales</taxon>
        <taxon>Porphyromonadaceae</taxon>
        <taxon>Porphyromonas</taxon>
    </lineage>
</organism>
<comment type="caution">
    <text evidence="2">The sequence shown here is derived from an EMBL/GenBank/DDBJ whole genome shotgun (WGS) entry which is preliminary data.</text>
</comment>
<dbReference type="PATRIC" id="fig|1127696.3.peg.563"/>
<dbReference type="STRING" id="1127696.HMPREF9134_00634"/>